<dbReference type="InterPro" id="IPR016181">
    <property type="entry name" value="Acyl_CoA_acyltransferase"/>
</dbReference>
<gene>
    <name evidence="2" type="ORF">JOC86_003606</name>
</gene>
<name>A0ABS2NGV0_9BACI</name>
<dbReference type="SUPFAM" id="SSF55729">
    <property type="entry name" value="Acyl-CoA N-acyltransferases (Nat)"/>
    <property type="match status" value="1"/>
</dbReference>
<feature type="domain" description="N-acetyltransferase" evidence="1">
    <location>
        <begin position="2"/>
        <end position="154"/>
    </location>
</feature>
<dbReference type="InterPro" id="IPR000182">
    <property type="entry name" value="GNAT_dom"/>
</dbReference>
<accession>A0ABS2NGV0</accession>
<organism evidence="2 3">
    <name type="scientific">Rossellomorea pakistanensis</name>
    <dbReference type="NCBI Taxonomy" id="992288"/>
    <lineage>
        <taxon>Bacteria</taxon>
        <taxon>Bacillati</taxon>
        <taxon>Bacillota</taxon>
        <taxon>Bacilli</taxon>
        <taxon>Bacillales</taxon>
        <taxon>Bacillaceae</taxon>
        <taxon>Rossellomorea</taxon>
    </lineage>
</organism>
<reference evidence="2 3" key="1">
    <citation type="submission" date="2021-01" db="EMBL/GenBank/DDBJ databases">
        <title>Genomic Encyclopedia of Type Strains, Phase IV (KMG-IV): sequencing the most valuable type-strain genomes for metagenomic binning, comparative biology and taxonomic classification.</title>
        <authorList>
            <person name="Goeker M."/>
        </authorList>
    </citation>
    <scope>NUCLEOTIDE SEQUENCE [LARGE SCALE GENOMIC DNA]</scope>
    <source>
        <strain evidence="2 3">DSM 24834</strain>
    </source>
</reference>
<dbReference type="InterPro" id="IPR052829">
    <property type="entry name" value="N-acetyltransferase_domain"/>
</dbReference>
<dbReference type="Pfam" id="PF00583">
    <property type="entry name" value="Acetyltransf_1"/>
    <property type="match status" value="1"/>
</dbReference>
<evidence type="ECO:0000313" key="2">
    <source>
        <dbReference type="EMBL" id="MBM7587054.1"/>
    </source>
</evidence>
<evidence type="ECO:0000259" key="1">
    <source>
        <dbReference type="PROSITE" id="PS51186"/>
    </source>
</evidence>
<dbReference type="PANTHER" id="PTHR43259">
    <property type="entry name" value="SPT10P"/>
    <property type="match status" value="1"/>
</dbReference>
<sequence>MIQLERMGQRDFYNYLEFMVPEYARSISANFNLPFEKAKVESEELLEKLFPDGLHTKDQYIYNVYDSSENKKVGVLWYKIKKEMSQAFLYHIYINEESRGKGYGSAVLEELERKAKEHEVTSLALNVFGNNERAYELYKKFGYETSSIAMKKSL</sequence>
<dbReference type="CDD" id="cd04301">
    <property type="entry name" value="NAT_SF"/>
    <property type="match status" value="1"/>
</dbReference>
<protein>
    <submittedName>
        <fullName evidence="2">Ribosomal protein S18 acetylase RimI-like enzyme</fullName>
    </submittedName>
</protein>
<comment type="caution">
    <text evidence="2">The sequence shown here is derived from an EMBL/GenBank/DDBJ whole genome shotgun (WGS) entry which is preliminary data.</text>
</comment>
<proteinExistence type="predicted"/>
<keyword evidence="3" id="KW-1185">Reference proteome</keyword>
<dbReference type="Gene3D" id="3.40.630.30">
    <property type="match status" value="1"/>
</dbReference>
<dbReference type="PROSITE" id="PS51186">
    <property type="entry name" value="GNAT"/>
    <property type="match status" value="1"/>
</dbReference>
<dbReference type="EMBL" id="JAFBDZ010000003">
    <property type="protein sequence ID" value="MBM7587054.1"/>
    <property type="molecule type" value="Genomic_DNA"/>
</dbReference>
<dbReference type="PANTHER" id="PTHR43259:SF1">
    <property type="entry name" value="N-ACETYLTRANSFERASE DOMAIN-CONTAINING PROTEIN"/>
    <property type="match status" value="1"/>
</dbReference>
<evidence type="ECO:0000313" key="3">
    <source>
        <dbReference type="Proteomes" id="UP001646157"/>
    </source>
</evidence>
<dbReference type="Proteomes" id="UP001646157">
    <property type="component" value="Unassembled WGS sequence"/>
</dbReference>
<dbReference type="RefSeq" id="WP_205174205.1">
    <property type="nucleotide sequence ID" value="NZ_JAFBDZ010000003.1"/>
</dbReference>